<keyword evidence="4" id="KW-0175">Coiled coil</keyword>
<dbReference type="Proteomes" id="UP000298277">
    <property type="component" value="Unassembled WGS sequence"/>
</dbReference>
<name>A0A5F1YPF9_9LEPT</name>
<dbReference type="PROSITE" id="PS50005">
    <property type="entry name" value="TPR"/>
    <property type="match status" value="11"/>
</dbReference>
<feature type="repeat" description="TPR" evidence="3">
    <location>
        <begin position="193"/>
        <end position="226"/>
    </location>
</feature>
<feature type="coiled-coil region" evidence="4">
    <location>
        <begin position="383"/>
        <end position="410"/>
    </location>
</feature>
<feature type="repeat" description="TPR" evidence="3">
    <location>
        <begin position="710"/>
        <end position="743"/>
    </location>
</feature>
<feature type="repeat" description="TPR" evidence="3">
    <location>
        <begin position="340"/>
        <end position="373"/>
    </location>
</feature>
<feature type="repeat" description="TPR" evidence="3">
    <location>
        <begin position="272"/>
        <end position="305"/>
    </location>
</feature>
<keyword evidence="1" id="KW-0677">Repeat</keyword>
<dbReference type="EMBL" id="RQFA01000080">
    <property type="protein sequence ID" value="TGK28114.1"/>
    <property type="molecule type" value="Genomic_DNA"/>
</dbReference>
<feature type="repeat" description="TPR" evidence="3">
    <location>
        <begin position="89"/>
        <end position="122"/>
    </location>
</feature>
<protein>
    <submittedName>
        <fullName evidence="5">Tetratricopeptide repeat protein</fullName>
    </submittedName>
</protein>
<dbReference type="OrthoDB" id="7295585at2"/>
<organism evidence="5 6">
    <name type="scientific">Leptospira gomenensis</name>
    <dbReference type="NCBI Taxonomy" id="2484974"/>
    <lineage>
        <taxon>Bacteria</taxon>
        <taxon>Pseudomonadati</taxon>
        <taxon>Spirochaetota</taxon>
        <taxon>Spirochaetia</taxon>
        <taxon>Leptospirales</taxon>
        <taxon>Leptospiraceae</taxon>
        <taxon>Leptospira</taxon>
    </lineage>
</organism>
<evidence type="ECO:0000256" key="3">
    <source>
        <dbReference type="PROSITE-ProRule" id="PRU00339"/>
    </source>
</evidence>
<dbReference type="PANTHER" id="PTHR44943">
    <property type="entry name" value="CELLULOSE SYNTHASE OPERON PROTEIN C"/>
    <property type="match status" value="1"/>
</dbReference>
<keyword evidence="2 3" id="KW-0802">TPR repeat</keyword>
<dbReference type="SMART" id="SM00028">
    <property type="entry name" value="TPR"/>
    <property type="match status" value="17"/>
</dbReference>
<dbReference type="RefSeq" id="WP_135593537.1">
    <property type="nucleotide sequence ID" value="NZ_RQEZ01000046.1"/>
</dbReference>
<dbReference type="Pfam" id="PF13181">
    <property type="entry name" value="TPR_8"/>
    <property type="match status" value="1"/>
</dbReference>
<dbReference type="InterPro" id="IPR051685">
    <property type="entry name" value="Ycf3/AcsC/BcsC/TPR_MFPF"/>
</dbReference>
<dbReference type="Gene3D" id="1.25.40.10">
    <property type="entry name" value="Tetratricopeptide repeat domain"/>
    <property type="match status" value="7"/>
</dbReference>
<evidence type="ECO:0000313" key="5">
    <source>
        <dbReference type="EMBL" id="TGK28114.1"/>
    </source>
</evidence>
<feature type="repeat" description="TPR" evidence="3">
    <location>
        <begin position="449"/>
        <end position="482"/>
    </location>
</feature>
<dbReference type="InterPro" id="IPR011990">
    <property type="entry name" value="TPR-like_helical_dom_sf"/>
</dbReference>
<feature type="repeat" description="TPR" evidence="3">
    <location>
        <begin position="778"/>
        <end position="811"/>
    </location>
</feature>
<evidence type="ECO:0000256" key="4">
    <source>
        <dbReference type="SAM" id="Coils"/>
    </source>
</evidence>
<evidence type="ECO:0000256" key="1">
    <source>
        <dbReference type="ARBA" id="ARBA00022737"/>
    </source>
</evidence>
<dbReference type="Pfam" id="PF14559">
    <property type="entry name" value="TPR_19"/>
    <property type="match status" value="2"/>
</dbReference>
<evidence type="ECO:0000313" key="6">
    <source>
        <dbReference type="Proteomes" id="UP000298277"/>
    </source>
</evidence>
<evidence type="ECO:0000256" key="2">
    <source>
        <dbReference type="ARBA" id="ARBA00022803"/>
    </source>
</evidence>
<accession>A0A5F1YPF9</accession>
<proteinExistence type="predicted"/>
<dbReference type="PANTHER" id="PTHR44943:SF8">
    <property type="entry name" value="TPR REPEAT-CONTAINING PROTEIN MJ0263"/>
    <property type="match status" value="1"/>
</dbReference>
<sequence>MKGLNSMKNYFAPFIVLILLGGSLFLNCASKEFRKSQTQDSVLEKDSAAREKLKRVSKILNDGNSFFQKGNYDKALEKANLAINTYPTAPGYYLAGISEYKMGKNEEALASLKKGTEIDPENEQILLTLGIIYTAEGKNESAIEVYSKLETLPVKEKYNYSFKKAVLLKNQGKFEQAYSTLKSIPKNEFAFPAQLNMQLGDAAVQLKKYEEAEAYFEEARKNDPELISAKKSASVTRVASALENGNQAMRRKNYKEAASHFQTAVQNDPKNPAPYIFLGNARILNGEYEAALKAFETSLSLKSDYQEAISGIAAVHYKTGNYRKSVVVLEKAIATFPNNAVYQNQMGLNMKSLGESAKALVYFTRAQELDPSFAEPVTNLVFLLIAENRFKTARKEAESLKAEAEKKQIIAFIDVSEQIYEGDKHLRKGDFKGAKGFYEKAKKASSEEPSVYNAFGRLYFISGDPKTSEENFKKALNIDKQNIPAFQGLIRLYSAQKNQTLANQYTKELENLTGNDPSAAIVLGRTYEDKKEYDKAESVYKNLQKKFPNHEAVNFRLAMLYYKIALEENEKNNHDSALSWISKAEKLSKDIPELAETRKTIQENQKFATVIPTIQKANKSFDAAQYEKAIPLYQEAFQKTGKLTLYIKIAECYLALGNEEKGISMLENPPQGGRNLQAREAINAFLLRKGEIDKAEEGFKEILSKKPDSYYSHYQMGIIHLQRKKYEASADAFDRSILLNTDFVAARIGKGISTYHSGNKKLAKEEFETAMQQDSENELAPYNIGIILFNDNLYNEAITIFKEIIQKNPEFPDAHYQISYIYYKRGDLDAAEKEIRKALELERNERNLFALIRILSDQKTKMANPAVKKEVLDLGREIAEKFPASPYASQAEKLVISDEDNPVILQSYQSRGKLVGVPLLINDSVILNYGTSVESLDKDRGVRHWRIQTSAPFKFILADKRLIGISEKKMEVMDLKTGIILRESKLPSGEIKKAVLSGENILVEMVSGKNSKIYSYSDQLEQNGSVSFEGNFWSAIKSGTLFTVTQQKDTIQTAAYDSSLKDTNAKKTNQKSFGDLRYLGSYDSGIFYLSGKKIVSLDKDNSTSLDLPAESASQFVVRSPYLWFHSGKTVYRVEAGSLKQNSFTAEASDIEGILPGKKDDAIVLFKSGKAIRYGLDGKPLWSYPLKDETGKVYSLVYR</sequence>
<dbReference type="AlphaFoldDB" id="A0A5F1YPF9"/>
<feature type="repeat" description="TPR" evidence="3">
    <location>
        <begin position="238"/>
        <end position="271"/>
    </location>
</feature>
<dbReference type="SUPFAM" id="SSF48452">
    <property type="entry name" value="TPR-like"/>
    <property type="match status" value="4"/>
</dbReference>
<keyword evidence="6" id="KW-1185">Reference proteome</keyword>
<comment type="caution">
    <text evidence="5">The sequence shown here is derived from an EMBL/GenBank/DDBJ whole genome shotgun (WGS) entry which is preliminary data.</text>
</comment>
<feature type="repeat" description="TPR" evidence="3">
    <location>
        <begin position="306"/>
        <end position="339"/>
    </location>
</feature>
<dbReference type="Pfam" id="PF13174">
    <property type="entry name" value="TPR_6"/>
    <property type="match status" value="1"/>
</dbReference>
<feature type="repeat" description="TPR" evidence="3">
    <location>
        <begin position="517"/>
        <end position="550"/>
    </location>
</feature>
<dbReference type="InterPro" id="IPR019734">
    <property type="entry name" value="TPR_rpt"/>
</dbReference>
<reference evidence="5" key="1">
    <citation type="journal article" date="2019" name="PLoS Negl. Trop. Dis.">
        <title>Revisiting the worldwide diversity of Leptospira species in the environment.</title>
        <authorList>
            <person name="Vincent A.T."/>
            <person name="Schiettekatte O."/>
            <person name="Bourhy P."/>
            <person name="Veyrier F.J."/>
            <person name="Picardeau M."/>
        </authorList>
    </citation>
    <scope>NUCLEOTIDE SEQUENCE [LARGE SCALE GENOMIC DNA]</scope>
    <source>
        <strain evidence="5">201800299</strain>
    </source>
</reference>
<dbReference type="Pfam" id="PF13432">
    <property type="entry name" value="TPR_16"/>
    <property type="match status" value="3"/>
</dbReference>
<feature type="repeat" description="TPR" evidence="3">
    <location>
        <begin position="812"/>
        <end position="845"/>
    </location>
</feature>
<gene>
    <name evidence="5" type="ORF">EHQ17_18725</name>
</gene>